<evidence type="ECO:0000256" key="3">
    <source>
        <dbReference type="ARBA" id="ARBA00022553"/>
    </source>
</evidence>
<gene>
    <name evidence="10" type="ORF">BE15_14575</name>
</gene>
<proteinExistence type="predicted"/>
<dbReference type="InterPro" id="IPR003594">
    <property type="entry name" value="HATPase_dom"/>
</dbReference>
<dbReference type="CDD" id="cd00082">
    <property type="entry name" value="HisKA"/>
    <property type="match status" value="1"/>
</dbReference>
<dbReference type="PANTHER" id="PTHR43547">
    <property type="entry name" value="TWO-COMPONENT HISTIDINE KINASE"/>
    <property type="match status" value="1"/>
</dbReference>
<dbReference type="SUPFAM" id="SSF55781">
    <property type="entry name" value="GAF domain-like"/>
    <property type="match status" value="1"/>
</dbReference>
<feature type="coiled-coil region" evidence="7">
    <location>
        <begin position="193"/>
        <end position="242"/>
    </location>
</feature>
<name>A0A150QZ27_SORCE</name>
<dbReference type="Pfam" id="PF00512">
    <property type="entry name" value="HisKA"/>
    <property type="match status" value="1"/>
</dbReference>
<evidence type="ECO:0000259" key="8">
    <source>
        <dbReference type="PROSITE" id="PS50109"/>
    </source>
</evidence>
<evidence type="ECO:0000313" key="11">
    <source>
        <dbReference type="Proteomes" id="UP000075260"/>
    </source>
</evidence>
<evidence type="ECO:0000256" key="5">
    <source>
        <dbReference type="ARBA" id="ARBA00022777"/>
    </source>
</evidence>
<dbReference type="GO" id="GO:0000155">
    <property type="term" value="F:phosphorelay sensor kinase activity"/>
    <property type="evidence" value="ECO:0007669"/>
    <property type="project" value="InterPro"/>
</dbReference>
<comment type="caution">
    <text evidence="10">The sequence shown here is derived from an EMBL/GenBank/DDBJ whole genome shotgun (WGS) entry which is preliminary data.</text>
</comment>
<sequence length="614" mass="65147">MRALDAQPILARSIFEGAAPRLDQGVERLQRLQAITAALAGARTLAEIAGTIIDQGMPALDAEVGVVALLSTDGATLRNLGFKGVPVETEVDWVEVPVDSPLPVAEAARLGAPVIVPTREERNARYPVLASVHGVEHGGAVVAFPLVVEARIVGSLGFCFPASRAFDADDHAFVLSIAQQCALAIERVRWHEVAEQEIAHRRASEEALRARERELTALVAELKQTQDALREADRRKDEFLAMLAHELRNPLAPLLNAVELLKIAGPATPVIDRARAIMDRQIGHMTRMVDDLLDISRISRGKIALSADRLDLVELARAAALDYRPLLDARGVRFELALPAAPVWIRADATRLTQAIGNLLQNANKFTDDRGSVRLSVVPDRGRGVVAVEVADTGIGIDPAILERIFEPFTQADRSLARSRGGLGLGLALVKGVVELHGGGVRAASAGVGRGAQIAITLPLADVAAPRAAEALRPAVAAASASRARRILIIEDNHDAADSLRMLLERRGHAVSVAHSGADGVAAARDAPPDVILCDIGLPGDMNGYGVARALRSESATRATLMVALTGYGQDDDRRLAHAAGFDAHLTKPVTQAMLERLLAELASPPGAAPGARE</sequence>
<evidence type="ECO:0000256" key="4">
    <source>
        <dbReference type="ARBA" id="ARBA00022679"/>
    </source>
</evidence>
<dbReference type="InterPro" id="IPR003661">
    <property type="entry name" value="HisK_dim/P_dom"/>
</dbReference>
<dbReference type="Pfam" id="PF13185">
    <property type="entry name" value="GAF_2"/>
    <property type="match status" value="1"/>
</dbReference>
<dbReference type="Gene3D" id="1.10.287.130">
    <property type="match status" value="1"/>
</dbReference>
<evidence type="ECO:0000256" key="6">
    <source>
        <dbReference type="PROSITE-ProRule" id="PRU00169"/>
    </source>
</evidence>
<dbReference type="Gene3D" id="3.40.50.2300">
    <property type="match status" value="1"/>
</dbReference>
<feature type="modified residue" description="4-aspartylphosphate" evidence="6">
    <location>
        <position position="535"/>
    </location>
</feature>
<dbReference type="CDD" id="cd17580">
    <property type="entry name" value="REC_2_DhkD-like"/>
    <property type="match status" value="1"/>
</dbReference>
<evidence type="ECO:0000313" key="10">
    <source>
        <dbReference type="EMBL" id="KYF73247.1"/>
    </source>
</evidence>
<keyword evidence="7" id="KW-0175">Coiled coil</keyword>
<dbReference type="OrthoDB" id="9768069at2"/>
<feature type="domain" description="Histidine kinase" evidence="8">
    <location>
        <begin position="242"/>
        <end position="462"/>
    </location>
</feature>
<dbReference type="InterPro" id="IPR005467">
    <property type="entry name" value="His_kinase_dom"/>
</dbReference>
<dbReference type="EMBL" id="JEMA01000204">
    <property type="protein sequence ID" value="KYF73247.1"/>
    <property type="molecule type" value="Genomic_DNA"/>
</dbReference>
<dbReference type="InterPro" id="IPR003018">
    <property type="entry name" value="GAF"/>
</dbReference>
<dbReference type="SMART" id="SM00065">
    <property type="entry name" value="GAF"/>
    <property type="match status" value="1"/>
</dbReference>
<dbReference type="RefSeq" id="WP_061605819.1">
    <property type="nucleotide sequence ID" value="NZ_JEMA01000204.1"/>
</dbReference>
<dbReference type="InterPro" id="IPR036890">
    <property type="entry name" value="HATPase_C_sf"/>
</dbReference>
<organism evidence="10 11">
    <name type="scientific">Sorangium cellulosum</name>
    <name type="common">Polyangium cellulosum</name>
    <dbReference type="NCBI Taxonomy" id="56"/>
    <lineage>
        <taxon>Bacteria</taxon>
        <taxon>Pseudomonadati</taxon>
        <taxon>Myxococcota</taxon>
        <taxon>Polyangia</taxon>
        <taxon>Polyangiales</taxon>
        <taxon>Polyangiaceae</taxon>
        <taxon>Sorangium</taxon>
    </lineage>
</organism>
<keyword evidence="5" id="KW-0418">Kinase</keyword>
<evidence type="ECO:0000259" key="9">
    <source>
        <dbReference type="PROSITE" id="PS50110"/>
    </source>
</evidence>
<evidence type="ECO:0000256" key="1">
    <source>
        <dbReference type="ARBA" id="ARBA00000085"/>
    </source>
</evidence>
<dbReference type="Pfam" id="PF02518">
    <property type="entry name" value="HATPase_c"/>
    <property type="match status" value="1"/>
</dbReference>
<feature type="domain" description="Response regulatory" evidence="9">
    <location>
        <begin position="486"/>
        <end position="603"/>
    </location>
</feature>
<dbReference type="FunFam" id="3.30.565.10:FF:000006">
    <property type="entry name" value="Sensor histidine kinase WalK"/>
    <property type="match status" value="1"/>
</dbReference>
<dbReference type="PANTHER" id="PTHR43547:SF2">
    <property type="entry name" value="HYBRID SIGNAL TRANSDUCTION HISTIDINE KINASE C"/>
    <property type="match status" value="1"/>
</dbReference>
<dbReference type="InterPro" id="IPR036097">
    <property type="entry name" value="HisK_dim/P_sf"/>
</dbReference>
<dbReference type="PROSITE" id="PS50110">
    <property type="entry name" value="RESPONSE_REGULATORY"/>
    <property type="match status" value="1"/>
</dbReference>
<accession>A0A150QZ27</accession>
<dbReference type="SMART" id="SM00387">
    <property type="entry name" value="HATPase_c"/>
    <property type="match status" value="1"/>
</dbReference>
<evidence type="ECO:0000256" key="2">
    <source>
        <dbReference type="ARBA" id="ARBA00012438"/>
    </source>
</evidence>
<dbReference type="SUPFAM" id="SSF55874">
    <property type="entry name" value="ATPase domain of HSP90 chaperone/DNA topoisomerase II/histidine kinase"/>
    <property type="match status" value="1"/>
</dbReference>
<dbReference type="Proteomes" id="UP000075260">
    <property type="component" value="Unassembled WGS sequence"/>
</dbReference>
<keyword evidence="3 6" id="KW-0597">Phosphoprotein</keyword>
<dbReference type="AlphaFoldDB" id="A0A150QZ27"/>
<protein>
    <recommendedName>
        <fullName evidence="2">histidine kinase</fullName>
        <ecNumber evidence="2">2.7.13.3</ecNumber>
    </recommendedName>
</protein>
<dbReference type="EC" id="2.7.13.3" evidence="2"/>
<dbReference type="InterPro" id="IPR004358">
    <property type="entry name" value="Sig_transdc_His_kin-like_C"/>
</dbReference>
<reference evidence="10 11" key="1">
    <citation type="submission" date="2014-02" db="EMBL/GenBank/DDBJ databases">
        <title>The small core and large imbalanced accessory genome model reveals a collaborative survival strategy of Sorangium cellulosum strains in nature.</title>
        <authorList>
            <person name="Han K."/>
            <person name="Peng R."/>
            <person name="Blom J."/>
            <person name="Li Y.-Z."/>
        </authorList>
    </citation>
    <scope>NUCLEOTIDE SEQUENCE [LARGE SCALE GENOMIC DNA]</scope>
    <source>
        <strain evidence="10 11">So0008-312</strain>
    </source>
</reference>
<dbReference type="Gene3D" id="3.30.565.10">
    <property type="entry name" value="Histidine kinase-like ATPase, C-terminal domain"/>
    <property type="match status" value="1"/>
</dbReference>
<evidence type="ECO:0000256" key="7">
    <source>
        <dbReference type="SAM" id="Coils"/>
    </source>
</evidence>
<comment type="catalytic activity">
    <reaction evidence="1">
        <text>ATP + protein L-histidine = ADP + protein N-phospho-L-histidine.</text>
        <dbReference type="EC" id="2.7.13.3"/>
    </reaction>
</comment>
<keyword evidence="4" id="KW-0808">Transferase</keyword>
<dbReference type="PRINTS" id="PR00344">
    <property type="entry name" value="BCTRLSENSOR"/>
</dbReference>
<dbReference type="SUPFAM" id="SSF47384">
    <property type="entry name" value="Homodimeric domain of signal transducing histidine kinase"/>
    <property type="match status" value="1"/>
</dbReference>
<dbReference type="InterPro" id="IPR029016">
    <property type="entry name" value="GAF-like_dom_sf"/>
</dbReference>
<dbReference type="PROSITE" id="PS50109">
    <property type="entry name" value="HIS_KIN"/>
    <property type="match status" value="1"/>
</dbReference>
<dbReference type="InterPro" id="IPR001789">
    <property type="entry name" value="Sig_transdc_resp-reg_receiver"/>
</dbReference>
<dbReference type="SUPFAM" id="SSF52172">
    <property type="entry name" value="CheY-like"/>
    <property type="match status" value="1"/>
</dbReference>
<dbReference type="SMART" id="SM00388">
    <property type="entry name" value="HisKA"/>
    <property type="match status" value="1"/>
</dbReference>
<dbReference type="SMART" id="SM00448">
    <property type="entry name" value="REC"/>
    <property type="match status" value="1"/>
</dbReference>
<dbReference type="Gene3D" id="3.30.450.40">
    <property type="match status" value="1"/>
</dbReference>
<dbReference type="InterPro" id="IPR011006">
    <property type="entry name" value="CheY-like_superfamily"/>
</dbReference>
<dbReference type="Pfam" id="PF00072">
    <property type="entry name" value="Response_reg"/>
    <property type="match status" value="1"/>
</dbReference>